<dbReference type="InterPro" id="IPR036170">
    <property type="entry name" value="YezG-like_sf"/>
</dbReference>
<dbReference type="SUPFAM" id="SSF160424">
    <property type="entry name" value="BH3703-like"/>
    <property type="match status" value="1"/>
</dbReference>
<sequence length="147" mass="16730">MNVEGTQEHLQKIGTVLFGSAPEGWTSVEARMSAVGHVGQCLVYVSPGGRGETRITTPGKISGHFMRLRELMYHEGKGAWYTATFTLDNNGSFNVDYDYNDEPDFLPPEPGPHEYRLDHQRFPRDEEHIPEWLLQKLREAGQDRETP</sequence>
<proteinExistence type="predicted"/>
<keyword evidence="2" id="KW-1185">Reference proteome</keyword>
<dbReference type="Gene3D" id="3.30.500.20">
    <property type="entry name" value="BH3703-like domains"/>
    <property type="match status" value="1"/>
</dbReference>
<dbReference type="RefSeq" id="WP_267949294.1">
    <property type="nucleotide sequence ID" value="NZ_CP113264.1"/>
</dbReference>
<evidence type="ECO:0000313" key="1">
    <source>
        <dbReference type="EMBL" id="WAE75524.1"/>
    </source>
</evidence>
<organism evidence="1 2">
    <name type="scientific">Streptomonospora nanhaiensis</name>
    <dbReference type="NCBI Taxonomy" id="1323731"/>
    <lineage>
        <taxon>Bacteria</taxon>
        <taxon>Bacillati</taxon>
        <taxon>Actinomycetota</taxon>
        <taxon>Actinomycetes</taxon>
        <taxon>Streptosporangiales</taxon>
        <taxon>Nocardiopsidaceae</taxon>
        <taxon>Streptomonospora</taxon>
    </lineage>
</organism>
<name>A0ABY6YTU7_9ACTN</name>
<reference evidence="1 2" key="1">
    <citation type="journal article" date="2013" name="Int. J. Syst. Evol. Microbiol.">
        <title>Description of Streptomonospora sediminis sp. nov. and Streptomonospora nanhaiensis sp. nov., and reclassification of Nocardiopsis arabia Hozzein &amp; Goodfellow 2008 as Streptomonospora arabica comb. nov. and emended description of the genus Streptomonospora.</title>
        <authorList>
            <person name="Zhang D.F."/>
            <person name="Pan H.Q."/>
            <person name="He J."/>
            <person name="Zhang X.M."/>
            <person name="Zhang Y.G."/>
            <person name="Klenk H.P."/>
            <person name="Hu J.C."/>
            <person name="Li W.J."/>
        </authorList>
    </citation>
    <scope>NUCLEOTIDE SEQUENCE [LARGE SCALE GENOMIC DNA]</scope>
    <source>
        <strain evidence="1 2">12A09</strain>
    </source>
</reference>
<dbReference type="InterPro" id="IPR006728">
    <property type="entry name" value="YezG-like"/>
</dbReference>
<dbReference type="EMBL" id="CP113264">
    <property type="protein sequence ID" value="WAE75524.1"/>
    <property type="molecule type" value="Genomic_DNA"/>
</dbReference>
<dbReference type="Pfam" id="PF04634">
    <property type="entry name" value="YezG-like"/>
    <property type="match status" value="1"/>
</dbReference>
<protein>
    <submittedName>
        <fullName evidence="1">DUF600 family protein</fullName>
    </submittedName>
</protein>
<accession>A0ABY6YTU7</accession>
<evidence type="ECO:0000313" key="2">
    <source>
        <dbReference type="Proteomes" id="UP001156498"/>
    </source>
</evidence>
<dbReference type="Proteomes" id="UP001156498">
    <property type="component" value="Chromosome"/>
</dbReference>
<gene>
    <name evidence="1" type="ORF">OUQ99_10775</name>
</gene>